<sequence>WSTSDFFFLGENQKNSQDLFYMPLMYEQNSSFPFVNTK</sequence>
<proteinExistence type="predicted"/>
<protein>
    <submittedName>
        <fullName evidence="1">Uncharacterized protein</fullName>
    </submittedName>
</protein>
<reference evidence="1" key="1">
    <citation type="journal article" date="2014" name="Front. Microbiol.">
        <title>High frequency of phylogenetically diverse reductive dehalogenase-homologous genes in deep subseafloor sedimentary metagenomes.</title>
        <authorList>
            <person name="Kawai M."/>
            <person name="Futagami T."/>
            <person name="Toyoda A."/>
            <person name="Takaki Y."/>
            <person name="Nishi S."/>
            <person name="Hori S."/>
            <person name="Arai W."/>
            <person name="Tsubouchi T."/>
            <person name="Morono Y."/>
            <person name="Uchiyama I."/>
            <person name="Ito T."/>
            <person name="Fujiyama A."/>
            <person name="Inagaki F."/>
            <person name="Takami H."/>
        </authorList>
    </citation>
    <scope>NUCLEOTIDE SEQUENCE</scope>
    <source>
        <strain evidence="1">Expedition CK06-06</strain>
    </source>
</reference>
<evidence type="ECO:0000313" key="1">
    <source>
        <dbReference type="EMBL" id="GAI19624.1"/>
    </source>
</evidence>
<name>X1NLR1_9ZZZZ</name>
<dbReference type="AlphaFoldDB" id="X1NLR1"/>
<accession>X1NLR1</accession>
<comment type="caution">
    <text evidence="1">The sequence shown here is derived from an EMBL/GenBank/DDBJ whole genome shotgun (WGS) entry which is preliminary data.</text>
</comment>
<organism evidence="1">
    <name type="scientific">marine sediment metagenome</name>
    <dbReference type="NCBI Taxonomy" id="412755"/>
    <lineage>
        <taxon>unclassified sequences</taxon>
        <taxon>metagenomes</taxon>
        <taxon>ecological metagenomes</taxon>
    </lineage>
</organism>
<gene>
    <name evidence="1" type="ORF">S06H3_36897</name>
</gene>
<dbReference type="EMBL" id="BARV01022369">
    <property type="protein sequence ID" value="GAI19624.1"/>
    <property type="molecule type" value="Genomic_DNA"/>
</dbReference>
<feature type="non-terminal residue" evidence="1">
    <location>
        <position position="1"/>
    </location>
</feature>